<proteinExistence type="predicted"/>
<evidence type="ECO:0000313" key="3">
    <source>
        <dbReference type="Proteomes" id="UP001629230"/>
    </source>
</evidence>
<name>A0ABW9AV12_9BURK</name>
<organism evidence="2 3">
    <name type="scientific">Paraburkholderia dipogonis</name>
    <dbReference type="NCBI Taxonomy" id="1211383"/>
    <lineage>
        <taxon>Bacteria</taxon>
        <taxon>Pseudomonadati</taxon>
        <taxon>Pseudomonadota</taxon>
        <taxon>Betaproteobacteria</taxon>
        <taxon>Burkholderiales</taxon>
        <taxon>Burkholderiaceae</taxon>
        <taxon>Paraburkholderia</taxon>
    </lineage>
</organism>
<dbReference type="EMBL" id="JAQQEZ010000020">
    <property type="protein sequence ID" value="MFM0004432.1"/>
    <property type="molecule type" value="Genomic_DNA"/>
</dbReference>
<comment type="caution">
    <text evidence="2">The sequence shown here is derived from an EMBL/GenBank/DDBJ whole genome shotgun (WGS) entry which is preliminary data.</text>
</comment>
<accession>A0ABW9AV12</accession>
<keyword evidence="1" id="KW-0732">Signal</keyword>
<feature type="chain" id="PRO_5046874960" evidence="1">
    <location>
        <begin position="21"/>
        <end position="222"/>
    </location>
</feature>
<reference evidence="2 3" key="1">
    <citation type="journal article" date="2024" name="Chem. Sci.">
        <title>Discovery of megapolipeptins by genome mining of a Burkholderiales bacteria collection.</title>
        <authorList>
            <person name="Paulo B.S."/>
            <person name="Recchia M.J.J."/>
            <person name="Lee S."/>
            <person name="Fergusson C.H."/>
            <person name="Romanowski S.B."/>
            <person name="Hernandez A."/>
            <person name="Krull N."/>
            <person name="Liu D.Y."/>
            <person name="Cavanagh H."/>
            <person name="Bos A."/>
            <person name="Gray C.A."/>
            <person name="Murphy B.T."/>
            <person name="Linington R.G."/>
            <person name="Eustaquio A.S."/>
        </authorList>
    </citation>
    <scope>NUCLEOTIDE SEQUENCE [LARGE SCALE GENOMIC DNA]</scope>
    <source>
        <strain evidence="2 3">RL17-350-BIC-A</strain>
    </source>
</reference>
<keyword evidence="3" id="KW-1185">Reference proteome</keyword>
<gene>
    <name evidence="2" type="ORF">PQR57_25830</name>
</gene>
<dbReference type="Proteomes" id="UP001629230">
    <property type="component" value="Unassembled WGS sequence"/>
</dbReference>
<evidence type="ECO:0000256" key="1">
    <source>
        <dbReference type="SAM" id="SignalP"/>
    </source>
</evidence>
<protein>
    <submittedName>
        <fullName evidence="2">Uncharacterized protein</fullName>
    </submittedName>
</protein>
<dbReference type="RefSeq" id="WP_408179276.1">
    <property type="nucleotide sequence ID" value="NZ_JAQQEZ010000020.1"/>
</dbReference>
<feature type="signal peptide" evidence="1">
    <location>
        <begin position="1"/>
        <end position="20"/>
    </location>
</feature>
<evidence type="ECO:0000313" key="2">
    <source>
        <dbReference type="EMBL" id="MFM0004432.1"/>
    </source>
</evidence>
<sequence>MKKIWIGILIACGPLLPVSAQDVQGTSITVAVENAKYVFSCNGASGAQSIAVSLLEAHGGDQRLVGPQRLDDADDCSQVTWTTQPASESGAQLVMANPGQLGLNAQMLVYYADKDGVEFSGYLPVAADTLTPGQFRVVGADAYGEWERTYAFKNHKLNVAQELLLVQSGTVCVERSGTVKTNLPCAGSTIKASAKSPVCVIQQDGRATLAASRTCSSLTLRR</sequence>